<gene>
    <name evidence="2" type="primary">S</name>
    <name evidence="2" type="ORF">NCTC8500_01387</name>
</gene>
<dbReference type="InterPro" id="IPR006481">
    <property type="entry name" value="Phage_lambda_GpS_holin"/>
</dbReference>
<accession>A0A377DPB5</accession>
<dbReference type="Pfam" id="PF05106">
    <property type="entry name" value="Phage_holin_3_1"/>
    <property type="match status" value="1"/>
</dbReference>
<organism evidence="2 3">
    <name type="scientific">Escherichia coli</name>
    <dbReference type="NCBI Taxonomy" id="562"/>
    <lineage>
        <taxon>Bacteria</taxon>
        <taxon>Pseudomonadati</taxon>
        <taxon>Pseudomonadota</taxon>
        <taxon>Gammaproteobacteria</taxon>
        <taxon>Enterobacterales</taxon>
        <taxon>Enterobacteriaceae</taxon>
        <taxon>Escherichia</taxon>
    </lineage>
</organism>
<keyword evidence="1" id="KW-1133">Transmembrane helix</keyword>
<evidence type="ECO:0000256" key="1">
    <source>
        <dbReference type="SAM" id="Phobius"/>
    </source>
</evidence>
<protein>
    <submittedName>
        <fullName evidence="2">Holin</fullName>
    </submittedName>
</protein>
<keyword evidence="1" id="KW-0472">Membrane</keyword>
<keyword evidence="1" id="KW-0812">Transmembrane</keyword>
<dbReference type="Proteomes" id="UP000254429">
    <property type="component" value="Unassembled WGS sequence"/>
</dbReference>
<proteinExistence type="predicted"/>
<reference evidence="2 3" key="1">
    <citation type="submission" date="2018-06" db="EMBL/GenBank/DDBJ databases">
        <authorList>
            <consortium name="Pathogen Informatics"/>
            <person name="Doyle S."/>
        </authorList>
    </citation>
    <scope>NUCLEOTIDE SEQUENCE [LARGE SCALE GENOMIC DNA]</scope>
    <source>
        <strain evidence="2 3">NCTC8500</strain>
    </source>
</reference>
<sequence>MKMHNAPHSWPDLLELLQSWWRGDTPLGAVVMSIVMAGLRIAYFGGGGGWKRKNA</sequence>
<evidence type="ECO:0000313" key="3">
    <source>
        <dbReference type="Proteomes" id="UP000254429"/>
    </source>
</evidence>
<dbReference type="EMBL" id="UGFG01000001">
    <property type="protein sequence ID" value="STM37641.1"/>
    <property type="molecule type" value="Genomic_DNA"/>
</dbReference>
<dbReference type="AlphaFoldDB" id="A0A377DPB5"/>
<feature type="transmembrane region" description="Helical" evidence="1">
    <location>
        <begin position="20"/>
        <end position="43"/>
    </location>
</feature>
<evidence type="ECO:0000313" key="2">
    <source>
        <dbReference type="EMBL" id="STM37641.1"/>
    </source>
</evidence>
<name>A0A377DPB5_ECOLX</name>